<keyword evidence="10 21" id="KW-0547">Nucleotide-binding</keyword>
<evidence type="ECO:0000256" key="3">
    <source>
        <dbReference type="ARBA" id="ARBA00005150"/>
    </source>
</evidence>
<dbReference type="InterPro" id="IPR004101">
    <property type="entry name" value="Mur_ligase_C"/>
</dbReference>
<dbReference type="PANTHER" id="PTHR11136">
    <property type="entry name" value="FOLYLPOLYGLUTAMATE SYNTHASE-RELATED"/>
    <property type="match status" value="1"/>
</dbReference>
<dbReference type="EMBL" id="CP072110">
    <property type="protein sequence ID" value="QTH63866.1"/>
    <property type="molecule type" value="Genomic_DNA"/>
</dbReference>
<dbReference type="GO" id="GO:0005524">
    <property type="term" value="F:ATP binding"/>
    <property type="evidence" value="ECO:0007669"/>
    <property type="project" value="UniProtKB-KW"/>
</dbReference>
<evidence type="ECO:0000256" key="12">
    <source>
        <dbReference type="ARBA" id="ARBA00022842"/>
    </source>
</evidence>
<evidence type="ECO:0000256" key="13">
    <source>
        <dbReference type="ARBA" id="ARBA00022909"/>
    </source>
</evidence>
<name>A0A975DCK8_9GAMM</name>
<proteinExistence type="inferred from homology"/>
<evidence type="ECO:0000313" key="25">
    <source>
        <dbReference type="Proteomes" id="UP000682739"/>
    </source>
</evidence>
<dbReference type="GO" id="GO:0004326">
    <property type="term" value="F:tetrahydrofolylpolyglutamate synthase activity"/>
    <property type="evidence" value="ECO:0007669"/>
    <property type="project" value="UniProtKB-EC"/>
</dbReference>
<evidence type="ECO:0000256" key="18">
    <source>
        <dbReference type="ARBA" id="ARBA00047808"/>
    </source>
</evidence>
<dbReference type="GO" id="GO:0008841">
    <property type="term" value="F:dihydrofolate synthase activity"/>
    <property type="evidence" value="ECO:0007669"/>
    <property type="project" value="UniProtKB-EC"/>
</dbReference>
<evidence type="ECO:0000256" key="7">
    <source>
        <dbReference type="ARBA" id="ARBA00019357"/>
    </source>
</evidence>
<dbReference type="NCBIfam" id="NF008101">
    <property type="entry name" value="PRK10846.1"/>
    <property type="match status" value="1"/>
</dbReference>
<reference evidence="24" key="1">
    <citation type="submission" date="2021-03" db="EMBL/GenBank/DDBJ databases">
        <title>Description of Psychrosphaera ytuae sp. nov. isolated from deep sea sediment of South China Sea.</title>
        <authorList>
            <person name="Zhang J."/>
            <person name="Xu X.-D."/>
        </authorList>
    </citation>
    <scope>NUCLEOTIDE SEQUENCE</scope>
    <source>
        <strain evidence="24">MTZ26</strain>
    </source>
</reference>
<comment type="catalytic activity">
    <reaction evidence="18">
        <text>10-formyltetrahydrofolyl-(gamma-L-Glu)(n) + L-glutamate + ATP = 10-formyltetrahydrofolyl-(gamma-L-Glu)(n+1) + ADP + phosphate + H(+)</text>
        <dbReference type="Rhea" id="RHEA:51904"/>
        <dbReference type="Rhea" id="RHEA-COMP:13088"/>
        <dbReference type="Rhea" id="RHEA-COMP:14300"/>
        <dbReference type="ChEBI" id="CHEBI:15378"/>
        <dbReference type="ChEBI" id="CHEBI:29985"/>
        <dbReference type="ChEBI" id="CHEBI:30616"/>
        <dbReference type="ChEBI" id="CHEBI:43474"/>
        <dbReference type="ChEBI" id="CHEBI:134413"/>
        <dbReference type="ChEBI" id="CHEBI:456216"/>
        <dbReference type="EC" id="6.3.2.17"/>
    </reaction>
</comment>
<evidence type="ECO:0000256" key="1">
    <source>
        <dbReference type="ARBA" id="ARBA00002714"/>
    </source>
</evidence>
<evidence type="ECO:0000256" key="14">
    <source>
        <dbReference type="ARBA" id="ARBA00030048"/>
    </source>
</evidence>
<dbReference type="Pfam" id="PF02875">
    <property type="entry name" value="Mur_ligase_C"/>
    <property type="match status" value="1"/>
</dbReference>
<evidence type="ECO:0000256" key="6">
    <source>
        <dbReference type="ARBA" id="ARBA00013025"/>
    </source>
</evidence>
<dbReference type="InterPro" id="IPR036565">
    <property type="entry name" value="Mur-like_cat_sf"/>
</dbReference>
<dbReference type="NCBIfam" id="TIGR01499">
    <property type="entry name" value="folC"/>
    <property type="match status" value="1"/>
</dbReference>
<keyword evidence="8 21" id="KW-0436">Ligase</keyword>
<dbReference type="PANTHER" id="PTHR11136:SF0">
    <property type="entry name" value="DIHYDROFOLATE SYNTHETASE-RELATED"/>
    <property type="match status" value="1"/>
</dbReference>
<evidence type="ECO:0000259" key="22">
    <source>
        <dbReference type="Pfam" id="PF02875"/>
    </source>
</evidence>
<evidence type="ECO:0000256" key="8">
    <source>
        <dbReference type="ARBA" id="ARBA00022598"/>
    </source>
</evidence>
<dbReference type="RefSeq" id="WP_208831921.1">
    <property type="nucleotide sequence ID" value="NZ_CP072110.1"/>
</dbReference>
<keyword evidence="9" id="KW-0479">Metal-binding</keyword>
<dbReference type="PIRSF" id="PIRSF001563">
    <property type="entry name" value="Folylpolyglu_synth"/>
    <property type="match status" value="1"/>
</dbReference>
<keyword evidence="25" id="KW-1185">Reference proteome</keyword>
<comment type="catalytic activity">
    <reaction evidence="17">
        <text>(6S)-5,6,7,8-tetrahydrofolyl-(gamma-L-Glu)(n) + L-glutamate + ATP = (6S)-5,6,7,8-tetrahydrofolyl-(gamma-L-Glu)(n+1) + ADP + phosphate + H(+)</text>
        <dbReference type="Rhea" id="RHEA:10580"/>
        <dbReference type="Rhea" id="RHEA-COMP:14738"/>
        <dbReference type="Rhea" id="RHEA-COMP:14740"/>
        <dbReference type="ChEBI" id="CHEBI:15378"/>
        <dbReference type="ChEBI" id="CHEBI:29985"/>
        <dbReference type="ChEBI" id="CHEBI:30616"/>
        <dbReference type="ChEBI" id="CHEBI:43474"/>
        <dbReference type="ChEBI" id="CHEBI:141005"/>
        <dbReference type="ChEBI" id="CHEBI:456216"/>
        <dbReference type="EC" id="6.3.2.17"/>
    </reaction>
</comment>
<comment type="catalytic activity">
    <reaction evidence="19">
        <text>(6R)-5,10-methylenetetrahydrofolyl-(gamma-L-Glu)(n) + L-glutamate + ATP = (6R)-5,10-methylenetetrahydrofolyl-(gamma-L-Glu)(n+1) + ADP + phosphate + H(+)</text>
        <dbReference type="Rhea" id="RHEA:51912"/>
        <dbReference type="Rhea" id="RHEA-COMP:13257"/>
        <dbReference type="Rhea" id="RHEA-COMP:13258"/>
        <dbReference type="ChEBI" id="CHEBI:15378"/>
        <dbReference type="ChEBI" id="CHEBI:29985"/>
        <dbReference type="ChEBI" id="CHEBI:30616"/>
        <dbReference type="ChEBI" id="CHEBI:43474"/>
        <dbReference type="ChEBI" id="CHEBI:136572"/>
        <dbReference type="ChEBI" id="CHEBI:456216"/>
        <dbReference type="EC" id="6.3.2.17"/>
    </reaction>
</comment>
<comment type="similarity">
    <text evidence="4 21">Belongs to the folylpolyglutamate synthase family.</text>
</comment>
<evidence type="ECO:0000313" key="24">
    <source>
        <dbReference type="EMBL" id="QTH63866.1"/>
    </source>
</evidence>
<dbReference type="InterPro" id="IPR013221">
    <property type="entry name" value="Mur_ligase_cen"/>
</dbReference>
<comment type="pathway">
    <text evidence="2">Cofactor biosynthesis; tetrahydrofolate biosynthesis; 7,8-dihydrofolate from 2-amino-4-hydroxy-6-hydroxymethyl-7,8-dihydropteridine diphosphate and 4-aminobenzoate: step 2/2.</text>
</comment>
<feature type="domain" description="Mur ligase C-terminal" evidence="22">
    <location>
        <begin position="294"/>
        <end position="414"/>
    </location>
</feature>
<sequence>MTTNPFQSQSLNDWLFYLEQQHPTEIELGLERINQVAERAKVKDLGAKKTVLVAGTNGKGTTIRFIEHALISMGYSVGVFSSPHIHKYNERVRINGEMLSDDAHIEAFDYIEQYKAGTSLTYFEFSTLASYRIFQTQQLDFVLIEVGLGGRLDSTNIVEQDISVITSIGLDHTDWLGDTKEQIAFEKAGIFKPNTTSVIGEPIRYNSIQQQAEQHQVAQVLWAGRDYHYEVCGQVASAEPIWQYDNGVIKFESLKSNYVPTQNIATAITVLLEMGLSLEQAQLNELIANFSLPGRMQLLSEKPIRLVDVAHNPHAVEYLIKVLRTRTPFNQCNKIIAVVAMMRDKDITQTLQLIAPYVSEWHLGALPKNQRAASTESIKAILEGMGEYNITTYPDIKMAWAGAEQNQPDETLLLGFGSFYTVADILDSQ</sequence>
<evidence type="ECO:0000256" key="11">
    <source>
        <dbReference type="ARBA" id="ARBA00022840"/>
    </source>
</evidence>
<dbReference type="InterPro" id="IPR018109">
    <property type="entry name" value="Folylpolyglutamate_synth_CS"/>
</dbReference>
<dbReference type="PROSITE" id="PS01012">
    <property type="entry name" value="FOLYLPOLYGLU_SYNT_2"/>
    <property type="match status" value="1"/>
</dbReference>
<comment type="pathway">
    <text evidence="3">Cofactor biosynthesis; tetrahydrofolylpolyglutamate biosynthesis.</text>
</comment>
<evidence type="ECO:0000259" key="23">
    <source>
        <dbReference type="Pfam" id="PF08245"/>
    </source>
</evidence>
<dbReference type="EC" id="6.3.2.17" evidence="6"/>
<evidence type="ECO:0000256" key="20">
    <source>
        <dbReference type="ARBA" id="ARBA00049161"/>
    </source>
</evidence>
<evidence type="ECO:0000256" key="16">
    <source>
        <dbReference type="ARBA" id="ARBA00032510"/>
    </source>
</evidence>
<feature type="domain" description="Mur ligase central" evidence="23">
    <location>
        <begin position="53"/>
        <end position="221"/>
    </location>
</feature>
<dbReference type="Pfam" id="PF08245">
    <property type="entry name" value="Mur_ligase_M"/>
    <property type="match status" value="1"/>
</dbReference>
<dbReference type="EC" id="6.3.2.12" evidence="5"/>
<dbReference type="Gene3D" id="3.40.1190.10">
    <property type="entry name" value="Mur-like, catalytic domain"/>
    <property type="match status" value="1"/>
</dbReference>
<protein>
    <recommendedName>
        <fullName evidence="7">Dihydrofolate synthase/folylpolyglutamate synthase</fullName>
        <ecNumber evidence="5">6.3.2.12</ecNumber>
        <ecNumber evidence="6">6.3.2.17</ecNumber>
    </recommendedName>
    <alternativeName>
        <fullName evidence="16">Folylpoly-gamma-glutamate synthetase-dihydrofolate synthetase</fullName>
    </alternativeName>
    <alternativeName>
        <fullName evidence="14">Folylpolyglutamate synthetase</fullName>
    </alternativeName>
    <alternativeName>
        <fullName evidence="15">Tetrahydrofolylpolyglutamate synthase</fullName>
    </alternativeName>
</protein>
<gene>
    <name evidence="24" type="primary">folC</name>
    <name evidence="24" type="ORF">J1N51_14340</name>
</gene>
<dbReference type="GO" id="GO:0046872">
    <property type="term" value="F:metal ion binding"/>
    <property type="evidence" value="ECO:0007669"/>
    <property type="project" value="UniProtKB-KW"/>
</dbReference>
<evidence type="ECO:0000256" key="4">
    <source>
        <dbReference type="ARBA" id="ARBA00008276"/>
    </source>
</evidence>
<comment type="function">
    <text evidence="1">Functions in two distinct reactions of the de novo folate biosynthetic pathway. Catalyzes the addition of a glutamate residue to dihydropteroate (7,8-dihydropteroate or H2Pte) to form dihydrofolate (7,8-dihydrofolate monoglutamate or H2Pte-Glu). Also catalyzes successive additions of L-glutamate to tetrahydrofolate or 10-formyltetrahydrofolate or 5,10-methylenetetrahydrofolate, leading to folylpolyglutamate derivatives.</text>
</comment>
<organism evidence="24 25">
    <name type="scientific">Psychrosphaera ytuae</name>
    <dbReference type="NCBI Taxonomy" id="2820710"/>
    <lineage>
        <taxon>Bacteria</taxon>
        <taxon>Pseudomonadati</taxon>
        <taxon>Pseudomonadota</taxon>
        <taxon>Gammaproteobacteria</taxon>
        <taxon>Alteromonadales</taxon>
        <taxon>Pseudoalteromonadaceae</taxon>
        <taxon>Psychrosphaera</taxon>
    </lineage>
</organism>
<keyword evidence="11 21" id="KW-0067">ATP-binding</keyword>
<evidence type="ECO:0000256" key="10">
    <source>
        <dbReference type="ARBA" id="ARBA00022741"/>
    </source>
</evidence>
<keyword evidence="13" id="KW-0289">Folate biosynthesis</keyword>
<dbReference type="SUPFAM" id="SSF53623">
    <property type="entry name" value="MurD-like peptide ligases, catalytic domain"/>
    <property type="match status" value="1"/>
</dbReference>
<dbReference type="AlphaFoldDB" id="A0A975DCK8"/>
<dbReference type="InterPro" id="IPR001645">
    <property type="entry name" value="Folylpolyglutamate_synth"/>
</dbReference>
<evidence type="ECO:0000256" key="17">
    <source>
        <dbReference type="ARBA" id="ARBA00047493"/>
    </source>
</evidence>
<evidence type="ECO:0000256" key="9">
    <source>
        <dbReference type="ARBA" id="ARBA00022723"/>
    </source>
</evidence>
<evidence type="ECO:0000256" key="15">
    <source>
        <dbReference type="ARBA" id="ARBA00030592"/>
    </source>
</evidence>
<comment type="catalytic activity">
    <reaction evidence="20">
        <text>7,8-dihydropteroate + L-glutamate + ATP = 7,8-dihydrofolate + ADP + phosphate + H(+)</text>
        <dbReference type="Rhea" id="RHEA:23584"/>
        <dbReference type="ChEBI" id="CHEBI:15378"/>
        <dbReference type="ChEBI" id="CHEBI:17839"/>
        <dbReference type="ChEBI" id="CHEBI:29985"/>
        <dbReference type="ChEBI" id="CHEBI:30616"/>
        <dbReference type="ChEBI" id="CHEBI:43474"/>
        <dbReference type="ChEBI" id="CHEBI:57451"/>
        <dbReference type="ChEBI" id="CHEBI:456216"/>
        <dbReference type="EC" id="6.3.2.12"/>
    </reaction>
</comment>
<dbReference type="GO" id="GO:0005737">
    <property type="term" value="C:cytoplasm"/>
    <property type="evidence" value="ECO:0007669"/>
    <property type="project" value="TreeGrafter"/>
</dbReference>
<dbReference type="Gene3D" id="3.90.190.20">
    <property type="entry name" value="Mur ligase, C-terminal domain"/>
    <property type="match status" value="1"/>
</dbReference>
<dbReference type="Proteomes" id="UP000682739">
    <property type="component" value="Chromosome"/>
</dbReference>
<dbReference type="SUPFAM" id="SSF53244">
    <property type="entry name" value="MurD-like peptide ligases, peptide-binding domain"/>
    <property type="match status" value="1"/>
</dbReference>
<evidence type="ECO:0000256" key="2">
    <source>
        <dbReference type="ARBA" id="ARBA00004799"/>
    </source>
</evidence>
<evidence type="ECO:0000256" key="19">
    <source>
        <dbReference type="ARBA" id="ARBA00049035"/>
    </source>
</evidence>
<dbReference type="KEGG" id="psym:J1N51_14340"/>
<dbReference type="GO" id="GO:0046656">
    <property type="term" value="P:folic acid biosynthetic process"/>
    <property type="evidence" value="ECO:0007669"/>
    <property type="project" value="UniProtKB-KW"/>
</dbReference>
<accession>A0A975DCK8</accession>
<keyword evidence="12" id="KW-0460">Magnesium</keyword>
<evidence type="ECO:0000256" key="5">
    <source>
        <dbReference type="ARBA" id="ARBA00013023"/>
    </source>
</evidence>
<evidence type="ECO:0000256" key="21">
    <source>
        <dbReference type="PIRNR" id="PIRNR001563"/>
    </source>
</evidence>
<dbReference type="InterPro" id="IPR036615">
    <property type="entry name" value="Mur_ligase_C_dom_sf"/>
</dbReference>